<accession>A0A8J5WE03</accession>
<proteinExistence type="predicted"/>
<evidence type="ECO:0000313" key="2">
    <source>
        <dbReference type="Proteomes" id="UP000729402"/>
    </source>
</evidence>
<sequence>MQLPLLGDEAPGAMPDVLQPVLPAVPVCSIRHVRQQGGMPMLQQPQEQERHFQVPLKMKMMASFDSIL</sequence>
<keyword evidence="2" id="KW-1185">Reference proteome</keyword>
<evidence type="ECO:0000313" key="1">
    <source>
        <dbReference type="EMBL" id="KAG8088055.1"/>
    </source>
</evidence>
<dbReference type="AlphaFoldDB" id="A0A8J5WE03"/>
<dbReference type="EMBL" id="JAAALK010000082">
    <property type="protein sequence ID" value="KAG8088055.1"/>
    <property type="molecule type" value="Genomic_DNA"/>
</dbReference>
<name>A0A8J5WE03_ZIZPA</name>
<organism evidence="1 2">
    <name type="scientific">Zizania palustris</name>
    <name type="common">Northern wild rice</name>
    <dbReference type="NCBI Taxonomy" id="103762"/>
    <lineage>
        <taxon>Eukaryota</taxon>
        <taxon>Viridiplantae</taxon>
        <taxon>Streptophyta</taxon>
        <taxon>Embryophyta</taxon>
        <taxon>Tracheophyta</taxon>
        <taxon>Spermatophyta</taxon>
        <taxon>Magnoliopsida</taxon>
        <taxon>Liliopsida</taxon>
        <taxon>Poales</taxon>
        <taxon>Poaceae</taxon>
        <taxon>BOP clade</taxon>
        <taxon>Oryzoideae</taxon>
        <taxon>Oryzeae</taxon>
        <taxon>Zizaniinae</taxon>
        <taxon>Zizania</taxon>
    </lineage>
</organism>
<protein>
    <submittedName>
        <fullName evidence="1">Uncharacterized protein</fullName>
    </submittedName>
</protein>
<gene>
    <name evidence="1" type="ORF">GUJ93_ZPchr0010g8413</name>
</gene>
<reference evidence="1" key="2">
    <citation type="submission" date="2021-02" db="EMBL/GenBank/DDBJ databases">
        <authorList>
            <person name="Kimball J.A."/>
            <person name="Haas M.W."/>
            <person name="Macchietto M."/>
            <person name="Kono T."/>
            <person name="Duquette J."/>
            <person name="Shao M."/>
        </authorList>
    </citation>
    <scope>NUCLEOTIDE SEQUENCE</scope>
    <source>
        <tissue evidence="1">Fresh leaf tissue</tissue>
    </source>
</reference>
<dbReference type="Proteomes" id="UP000729402">
    <property type="component" value="Unassembled WGS sequence"/>
</dbReference>
<reference evidence="1" key="1">
    <citation type="journal article" date="2021" name="bioRxiv">
        <title>Whole Genome Assembly and Annotation of Northern Wild Rice, Zizania palustris L., Supports a Whole Genome Duplication in the Zizania Genus.</title>
        <authorList>
            <person name="Haas M."/>
            <person name="Kono T."/>
            <person name="Macchietto M."/>
            <person name="Millas R."/>
            <person name="McGilp L."/>
            <person name="Shao M."/>
            <person name="Duquette J."/>
            <person name="Hirsch C.N."/>
            <person name="Kimball J."/>
        </authorList>
    </citation>
    <scope>NUCLEOTIDE SEQUENCE</scope>
    <source>
        <tissue evidence="1">Fresh leaf tissue</tissue>
    </source>
</reference>
<comment type="caution">
    <text evidence="1">The sequence shown here is derived from an EMBL/GenBank/DDBJ whole genome shotgun (WGS) entry which is preliminary data.</text>
</comment>